<organism evidence="3 4">
    <name type="scientific">Triangularia verruculosa</name>
    <dbReference type="NCBI Taxonomy" id="2587418"/>
    <lineage>
        <taxon>Eukaryota</taxon>
        <taxon>Fungi</taxon>
        <taxon>Dikarya</taxon>
        <taxon>Ascomycota</taxon>
        <taxon>Pezizomycotina</taxon>
        <taxon>Sordariomycetes</taxon>
        <taxon>Sordariomycetidae</taxon>
        <taxon>Sordariales</taxon>
        <taxon>Podosporaceae</taxon>
        <taxon>Triangularia</taxon>
    </lineage>
</organism>
<reference evidence="3" key="1">
    <citation type="journal article" date="2023" name="Mol. Phylogenet. Evol.">
        <title>Genome-scale phylogeny and comparative genomics of the fungal order Sordariales.</title>
        <authorList>
            <person name="Hensen N."/>
            <person name="Bonometti L."/>
            <person name="Westerberg I."/>
            <person name="Brannstrom I.O."/>
            <person name="Guillou S."/>
            <person name="Cros-Aarteil S."/>
            <person name="Calhoun S."/>
            <person name="Haridas S."/>
            <person name="Kuo A."/>
            <person name="Mondo S."/>
            <person name="Pangilinan J."/>
            <person name="Riley R."/>
            <person name="LaButti K."/>
            <person name="Andreopoulos B."/>
            <person name="Lipzen A."/>
            <person name="Chen C."/>
            <person name="Yan M."/>
            <person name="Daum C."/>
            <person name="Ng V."/>
            <person name="Clum A."/>
            <person name="Steindorff A."/>
            <person name="Ohm R.A."/>
            <person name="Martin F."/>
            <person name="Silar P."/>
            <person name="Natvig D.O."/>
            <person name="Lalanne C."/>
            <person name="Gautier V."/>
            <person name="Ament-Velasquez S.L."/>
            <person name="Kruys A."/>
            <person name="Hutchinson M.I."/>
            <person name="Powell A.J."/>
            <person name="Barry K."/>
            <person name="Miller A.N."/>
            <person name="Grigoriev I.V."/>
            <person name="Debuchy R."/>
            <person name="Gladieux P."/>
            <person name="Hiltunen Thoren M."/>
            <person name="Johannesson H."/>
        </authorList>
    </citation>
    <scope>NUCLEOTIDE SEQUENCE</scope>
    <source>
        <strain evidence="3">CBS 315.58</strain>
    </source>
</reference>
<keyword evidence="4" id="KW-1185">Reference proteome</keyword>
<feature type="compositionally biased region" description="Gly residues" evidence="1">
    <location>
        <begin position="373"/>
        <end position="402"/>
    </location>
</feature>
<dbReference type="Proteomes" id="UP001303160">
    <property type="component" value="Unassembled WGS sequence"/>
</dbReference>
<accession>A0AAN7APX9</accession>
<gene>
    <name evidence="3" type="ORF">QBC40DRAFT_212791</name>
</gene>
<feature type="region of interest" description="Disordered" evidence="1">
    <location>
        <begin position="462"/>
        <end position="481"/>
    </location>
</feature>
<proteinExistence type="predicted"/>
<name>A0AAN7APX9_9PEZI</name>
<dbReference type="EMBL" id="MU864038">
    <property type="protein sequence ID" value="KAK4194814.1"/>
    <property type="molecule type" value="Genomic_DNA"/>
</dbReference>
<feature type="region of interest" description="Disordered" evidence="1">
    <location>
        <begin position="491"/>
        <end position="531"/>
    </location>
</feature>
<feature type="compositionally biased region" description="Pro residues" evidence="1">
    <location>
        <begin position="233"/>
        <end position="251"/>
    </location>
</feature>
<evidence type="ECO:0000256" key="1">
    <source>
        <dbReference type="SAM" id="MobiDB-lite"/>
    </source>
</evidence>
<feature type="compositionally biased region" description="Basic and acidic residues" evidence="1">
    <location>
        <begin position="472"/>
        <end position="481"/>
    </location>
</feature>
<evidence type="ECO:0000313" key="3">
    <source>
        <dbReference type="EMBL" id="KAK4194814.1"/>
    </source>
</evidence>
<comment type="caution">
    <text evidence="3">The sequence shown here is derived from an EMBL/GenBank/DDBJ whole genome shotgun (WGS) entry which is preliminary data.</text>
</comment>
<dbReference type="AlphaFoldDB" id="A0AAN7APX9"/>
<feature type="compositionally biased region" description="Basic and acidic residues" evidence="1">
    <location>
        <begin position="504"/>
        <end position="520"/>
    </location>
</feature>
<feature type="chain" id="PRO_5043001809" evidence="2">
    <location>
        <begin position="25"/>
        <end position="531"/>
    </location>
</feature>
<sequence>MVEEITSGPLGFALLGLIMCASWGYTGPDAAEVALSKLDEIAEMVGKHLRVLFPGVRGWEGTESRKRWAGREGNPTAPWTKEIRTKSFGSFFNKCVSCRHNTGPFPMPQDESWANWFESIAQRHDYHQARRGTYQPDPPPAATEPQASPPGQPPVPDSTKAQEFVAAWTPVWDDTLAILQKKRSLWSPTRTQSEQRESPIYIEIPKRRKRVGEPPVTPHGMIPGSWSPRPARPRTPTPPPTPPPPPPPPSPDTVRVIITGPGPATNTGYTIALPETPTGGAPKDSGSDAQFLQLIGTPRAPKTQSKPKTPRPVDSDRPPATPRTQWNRQHLGFDQRIAVVKHLYGQVARRFPRGRAGVLFTGATTAKKDGEGGGEGGGTTAGTTAGTGTGTGETGGTGGTGATGQATGTKPAEEAKPTDETQQTDQTKPPDATKADTTAPPQSTGQGLSSSLLRMLALVGSTPSFGTSHWQPAEDHSEEARLRLCQQWDDWSKMPLPTTQQEWDNPKSRPPDDVPSHRQETILPNSEGLII</sequence>
<protein>
    <submittedName>
        <fullName evidence="3">Uncharacterized protein</fullName>
    </submittedName>
</protein>
<evidence type="ECO:0000313" key="4">
    <source>
        <dbReference type="Proteomes" id="UP001303160"/>
    </source>
</evidence>
<reference evidence="3" key="2">
    <citation type="submission" date="2023-05" db="EMBL/GenBank/DDBJ databases">
        <authorList>
            <consortium name="Lawrence Berkeley National Laboratory"/>
            <person name="Steindorff A."/>
            <person name="Hensen N."/>
            <person name="Bonometti L."/>
            <person name="Westerberg I."/>
            <person name="Brannstrom I.O."/>
            <person name="Guillou S."/>
            <person name="Cros-Aarteil S."/>
            <person name="Calhoun S."/>
            <person name="Haridas S."/>
            <person name="Kuo A."/>
            <person name="Mondo S."/>
            <person name="Pangilinan J."/>
            <person name="Riley R."/>
            <person name="Labutti K."/>
            <person name="Andreopoulos B."/>
            <person name="Lipzen A."/>
            <person name="Chen C."/>
            <person name="Yanf M."/>
            <person name="Daum C."/>
            <person name="Ng V."/>
            <person name="Clum A."/>
            <person name="Ohm R."/>
            <person name="Martin F."/>
            <person name="Silar P."/>
            <person name="Natvig D."/>
            <person name="Lalanne C."/>
            <person name="Gautier V."/>
            <person name="Ament-Velasquez S.L."/>
            <person name="Kruys A."/>
            <person name="Hutchinson M.I."/>
            <person name="Powell A.J."/>
            <person name="Barry K."/>
            <person name="Miller A.N."/>
            <person name="Grigoriev I.V."/>
            <person name="Debuchy R."/>
            <person name="Gladieux P."/>
            <person name="Thoren M.H."/>
            <person name="Johannesson H."/>
        </authorList>
    </citation>
    <scope>NUCLEOTIDE SEQUENCE</scope>
    <source>
        <strain evidence="3">CBS 315.58</strain>
    </source>
</reference>
<feature type="region of interest" description="Disordered" evidence="1">
    <location>
        <begin position="206"/>
        <end position="330"/>
    </location>
</feature>
<feature type="region of interest" description="Disordered" evidence="1">
    <location>
        <begin position="130"/>
        <end position="159"/>
    </location>
</feature>
<feature type="compositionally biased region" description="Pro residues" evidence="1">
    <location>
        <begin position="136"/>
        <end position="156"/>
    </location>
</feature>
<feature type="region of interest" description="Disordered" evidence="1">
    <location>
        <begin position="364"/>
        <end position="451"/>
    </location>
</feature>
<keyword evidence="2" id="KW-0732">Signal</keyword>
<feature type="compositionally biased region" description="Polar residues" evidence="1">
    <location>
        <begin position="435"/>
        <end position="447"/>
    </location>
</feature>
<evidence type="ECO:0000256" key="2">
    <source>
        <dbReference type="SAM" id="SignalP"/>
    </source>
</evidence>
<feature type="signal peptide" evidence="2">
    <location>
        <begin position="1"/>
        <end position="24"/>
    </location>
</feature>